<comment type="cofactor">
    <cofactor evidence="1">
        <name>FAD</name>
        <dbReference type="ChEBI" id="CHEBI:57692"/>
    </cofactor>
</comment>
<keyword evidence="5" id="KW-0560">Oxidoreductase</keyword>
<proteinExistence type="inferred from homology"/>
<dbReference type="GO" id="GO:0016491">
    <property type="term" value="F:oxidoreductase activity"/>
    <property type="evidence" value="ECO:0007669"/>
    <property type="project" value="UniProtKB-KW"/>
</dbReference>
<evidence type="ECO:0000259" key="6">
    <source>
        <dbReference type="PROSITE" id="PS51387"/>
    </source>
</evidence>
<dbReference type="AlphaFoldDB" id="A0A517LQZ3"/>
<dbReference type="InterPro" id="IPR006094">
    <property type="entry name" value="Oxid_FAD_bind_N"/>
</dbReference>
<keyword evidence="4" id="KW-0274">FAD</keyword>
<dbReference type="InterPro" id="IPR016166">
    <property type="entry name" value="FAD-bd_PCMH"/>
</dbReference>
<dbReference type="GO" id="GO:0071949">
    <property type="term" value="F:FAD binding"/>
    <property type="evidence" value="ECO:0007669"/>
    <property type="project" value="InterPro"/>
</dbReference>
<dbReference type="InterPro" id="IPR036318">
    <property type="entry name" value="FAD-bd_PCMH-like_sf"/>
</dbReference>
<dbReference type="SUPFAM" id="SSF56176">
    <property type="entry name" value="FAD-binding/transporter-associated domain-like"/>
    <property type="match status" value="1"/>
</dbReference>
<gene>
    <name evidence="7" type="ORF">FKW77_003538</name>
</gene>
<comment type="similarity">
    <text evidence="2">Belongs to the oxygen-dependent FAD-linked oxidoreductase family.</text>
</comment>
<evidence type="ECO:0000256" key="1">
    <source>
        <dbReference type="ARBA" id="ARBA00001974"/>
    </source>
</evidence>
<name>A0A517LQZ3_9PEZI</name>
<dbReference type="Gene3D" id="3.30.465.10">
    <property type="match status" value="1"/>
</dbReference>
<accession>A0A517LQZ3</accession>
<feature type="domain" description="FAD-binding PCMH-type" evidence="6">
    <location>
        <begin position="1"/>
        <end position="174"/>
    </location>
</feature>
<evidence type="ECO:0000256" key="2">
    <source>
        <dbReference type="ARBA" id="ARBA00005466"/>
    </source>
</evidence>
<keyword evidence="8" id="KW-1185">Reference proteome</keyword>
<evidence type="ECO:0000313" key="8">
    <source>
        <dbReference type="Proteomes" id="UP000316270"/>
    </source>
</evidence>
<evidence type="ECO:0000313" key="7">
    <source>
        <dbReference type="EMBL" id="QDS78068.1"/>
    </source>
</evidence>
<dbReference type="Pfam" id="PF01565">
    <property type="entry name" value="FAD_binding_4"/>
    <property type="match status" value="1"/>
</dbReference>
<dbReference type="PROSITE" id="PS51387">
    <property type="entry name" value="FAD_PCMH"/>
    <property type="match status" value="1"/>
</dbReference>
<evidence type="ECO:0000256" key="5">
    <source>
        <dbReference type="ARBA" id="ARBA00023002"/>
    </source>
</evidence>
<dbReference type="PANTHER" id="PTHR42973:SF39">
    <property type="entry name" value="FAD-BINDING PCMH-TYPE DOMAIN-CONTAINING PROTEIN"/>
    <property type="match status" value="1"/>
</dbReference>
<dbReference type="EMBL" id="CP042203">
    <property type="protein sequence ID" value="QDS78068.1"/>
    <property type="molecule type" value="Genomic_DNA"/>
</dbReference>
<evidence type="ECO:0000256" key="4">
    <source>
        <dbReference type="ARBA" id="ARBA00022827"/>
    </source>
</evidence>
<sequence>MKKEDVKVGVEFANQHGLRLVIKNTGHDFMGRNLGYGSLSIWTHYLRGIQFQDAWKPTVGPPPTTPQSAVIIGAGTQWMELYSAAYSKNKIVVGGAHFTVGAAGGWALGGGHGPMSNKYGLGADNMLEAEVVTPTGQLLIANANSNPDLYWALRGGGGGTFGVVTKMTYKTHPFVTQNALRITITPGLSGSGGFVKGMAYLLSQTTRFVDFGMTGYPILTSNKYESLFTAPGKTWSEITPFITPLGDRLKNMGLLVSSTPIESAANALMGSIGTTPNASPGLKSNTAIMSSRLLSPTATSNATTWEHLLNTLFKAGTILEPFPVLGGQVSKNRDLDVALNPAWREAVMHFSILDKMADSYKSLGVIRAGCTLSEKT</sequence>
<keyword evidence="3" id="KW-0285">Flavoprotein</keyword>
<dbReference type="Proteomes" id="UP000316270">
    <property type="component" value="Chromosome 19"/>
</dbReference>
<reference evidence="7 8" key="1">
    <citation type="submission" date="2019-07" db="EMBL/GenBank/DDBJ databases">
        <title>Finished genome of Venturia effusa.</title>
        <authorList>
            <person name="Young C.A."/>
            <person name="Cox M.P."/>
            <person name="Ganley A.R.D."/>
            <person name="David W.J."/>
        </authorList>
    </citation>
    <scope>NUCLEOTIDE SEQUENCE [LARGE SCALE GENOMIC DNA]</scope>
    <source>
        <strain evidence="8">albino</strain>
    </source>
</reference>
<dbReference type="PANTHER" id="PTHR42973">
    <property type="entry name" value="BINDING OXIDOREDUCTASE, PUTATIVE (AFU_ORTHOLOGUE AFUA_1G17690)-RELATED"/>
    <property type="match status" value="1"/>
</dbReference>
<protein>
    <recommendedName>
        <fullName evidence="6">FAD-binding PCMH-type domain-containing protein</fullName>
    </recommendedName>
</protein>
<organism evidence="7 8">
    <name type="scientific">Venturia effusa</name>
    <dbReference type="NCBI Taxonomy" id="50376"/>
    <lineage>
        <taxon>Eukaryota</taxon>
        <taxon>Fungi</taxon>
        <taxon>Dikarya</taxon>
        <taxon>Ascomycota</taxon>
        <taxon>Pezizomycotina</taxon>
        <taxon>Dothideomycetes</taxon>
        <taxon>Pleosporomycetidae</taxon>
        <taxon>Venturiales</taxon>
        <taxon>Venturiaceae</taxon>
        <taxon>Venturia</taxon>
    </lineage>
</organism>
<dbReference type="OrthoDB" id="415825at2759"/>
<dbReference type="InterPro" id="IPR050416">
    <property type="entry name" value="FAD-linked_Oxidoreductase"/>
</dbReference>
<dbReference type="STRING" id="50376.A0A517LQZ3"/>
<dbReference type="InterPro" id="IPR016169">
    <property type="entry name" value="FAD-bd_PCMH_sub2"/>
</dbReference>
<evidence type="ECO:0000256" key="3">
    <source>
        <dbReference type="ARBA" id="ARBA00022630"/>
    </source>
</evidence>